<dbReference type="GO" id="GO:0006508">
    <property type="term" value="P:proteolysis"/>
    <property type="evidence" value="ECO:0007669"/>
    <property type="project" value="UniProtKB-KW"/>
</dbReference>
<dbReference type="InterPro" id="IPR050430">
    <property type="entry name" value="Peptidase_S1"/>
</dbReference>
<dbReference type="SMART" id="SM00020">
    <property type="entry name" value="Tryp_SPc"/>
    <property type="match status" value="1"/>
</dbReference>
<keyword evidence="1" id="KW-0645">Protease</keyword>
<dbReference type="PANTHER" id="PTHR24276:SF94">
    <property type="entry name" value="AT20289P-RELATED"/>
    <property type="match status" value="1"/>
</dbReference>
<gene>
    <name evidence="6" type="ORF">g.20689</name>
</gene>
<keyword evidence="2" id="KW-0378">Hydrolase</keyword>
<dbReference type="Pfam" id="PF00089">
    <property type="entry name" value="Trypsin"/>
    <property type="match status" value="1"/>
</dbReference>
<accession>A0A1B6GFF6</accession>
<dbReference type="EMBL" id="GECZ01008726">
    <property type="protein sequence ID" value="JAS61043.1"/>
    <property type="molecule type" value="Transcribed_RNA"/>
</dbReference>
<feature type="non-terminal residue" evidence="6">
    <location>
        <position position="1"/>
    </location>
</feature>
<dbReference type="InterPro" id="IPR001254">
    <property type="entry name" value="Trypsin_dom"/>
</dbReference>
<keyword evidence="3" id="KW-0720">Serine protease</keyword>
<sequence>SCISGHDVSHYVRPFKIFNRVAVHYILNSMASSITPISHILTFLVIITAPKGILSTSILEAPYFASIEVDGEYACSATVIDDVFVIASNSCISGHDVSSLSVRVGTDKLGYRGQVYNVNKLYQYINYMFIHTPPNVDVILVQVSVPFWFNPRVMWLNPNNDGIKELQNGVVSAWAEPKTKGSTLVSASVYVLPSANCSEIYSGVRNISTGEFCLWPHDSTSQPCQASLGAPMYYNEQLFGIVTYNPGCSRPNFPVIVQGVSTLTSFLIFTFCDLASIFG</sequence>
<keyword evidence="4" id="KW-1015">Disulfide bond</keyword>
<dbReference type="PROSITE" id="PS50240">
    <property type="entry name" value="TRYPSIN_DOM"/>
    <property type="match status" value="1"/>
</dbReference>
<dbReference type="InterPro" id="IPR009003">
    <property type="entry name" value="Peptidase_S1_PA"/>
</dbReference>
<feature type="domain" description="Peptidase S1" evidence="5">
    <location>
        <begin position="46"/>
        <end position="279"/>
    </location>
</feature>
<evidence type="ECO:0000256" key="2">
    <source>
        <dbReference type="ARBA" id="ARBA00022801"/>
    </source>
</evidence>
<evidence type="ECO:0000313" key="6">
    <source>
        <dbReference type="EMBL" id="JAS61043.1"/>
    </source>
</evidence>
<dbReference type="GO" id="GO:0004252">
    <property type="term" value="F:serine-type endopeptidase activity"/>
    <property type="evidence" value="ECO:0007669"/>
    <property type="project" value="InterPro"/>
</dbReference>
<dbReference type="AlphaFoldDB" id="A0A1B6GFF6"/>
<dbReference type="Gene3D" id="2.40.10.10">
    <property type="entry name" value="Trypsin-like serine proteases"/>
    <property type="match status" value="1"/>
</dbReference>
<reference evidence="6" key="1">
    <citation type="submission" date="2015-11" db="EMBL/GenBank/DDBJ databases">
        <title>De novo transcriptome assembly of four potential Pierce s Disease insect vectors from Arizona vineyards.</title>
        <authorList>
            <person name="Tassone E.E."/>
        </authorList>
    </citation>
    <scope>NUCLEOTIDE SEQUENCE</scope>
</reference>
<evidence type="ECO:0000256" key="1">
    <source>
        <dbReference type="ARBA" id="ARBA00022670"/>
    </source>
</evidence>
<dbReference type="SUPFAM" id="SSF50494">
    <property type="entry name" value="Trypsin-like serine proteases"/>
    <property type="match status" value="1"/>
</dbReference>
<evidence type="ECO:0000259" key="5">
    <source>
        <dbReference type="PROSITE" id="PS50240"/>
    </source>
</evidence>
<evidence type="ECO:0000256" key="3">
    <source>
        <dbReference type="ARBA" id="ARBA00022825"/>
    </source>
</evidence>
<proteinExistence type="predicted"/>
<evidence type="ECO:0000256" key="4">
    <source>
        <dbReference type="ARBA" id="ARBA00023157"/>
    </source>
</evidence>
<dbReference type="PANTHER" id="PTHR24276">
    <property type="entry name" value="POLYSERASE-RELATED"/>
    <property type="match status" value="1"/>
</dbReference>
<name>A0A1B6GFF6_9HEMI</name>
<protein>
    <recommendedName>
        <fullName evidence="5">Peptidase S1 domain-containing protein</fullName>
    </recommendedName>
</protein>
<dbReference type="InterPro" id="IPR043504">
    <property type="entry name" value="Peptidase_S1_PA_chymotrypsin"/>
</dbReference>
<organism evidence="6">
    <name type="scientific">Cuerna arida</name>
    <dbReference type="NCBI Taxonomy" id="1464854"/>
    <lineage>
        <taxon>Eukaryota</taxon>
        <taxon>Metazoa</taxon>
        <taxon>Ecdysozoa</taxon>
        <taxon>Arthropoda</taxon>
        <taxon>Hexapoda</taxon>
        <taxon>Insecta</taxon>
        <taxon>Pterygota</taxon>
        <taxon>Neoptera</taxon>
        <taxon>Paraneoptera</taxon>
        <taxon>Hemiptera</taxon>
        <taxon>Auchenorrhyncha</taxon>
        <taxon>Membracoidea</taxon>
        <taxon>Cicadellidae</taxon>
        <taxon>Cicadellinae</taxon>
        <taxon>Proconiini</taxon>
        <taxon>Cuerna</taxon>
    </lineage>
</organism>